<feature type="region of interest" description="Disordered" evidence="1">
    <location>
        <begin position="230"/>
        <end position="292"/>
    </location>
</feature>
<comment type="caution">
    <text evidence="3">The sequence shown here is derived from an EMBL/GenBank/DDBJ whole genome shotgun (WGS) entry which is preliminary data.</text>
</comment>
<evidence type="ECO:0000313" key="4">
    <source>
        <dbReference type="Proteomes" id="UP000541109"/>
    </source>
</evidence>
<feature type="domain" description="FecR protein" evidence="2">
    <location>
        <begin position="67"/>
        <end position="161"/>
    </location>
</feature>
<dbReference type="RefSeq" id="WP_182163594.1">
    <property type="nucleotide sequence ID" value="NZ_JACFXV010000043.1"/>
</dbReference>
<name>A0A839AE17_9HYPH</name>
<reference evidence="3 4" key="1">
    <citation type="submission" date="2020-07" db="EMBL/GenBank/DDBJ databases">
        <title>Stappia sp., F7233, whole genome shotgun sequencing project.</title>
        <authorList>
            <person name="Jiang S."/>
            <person name="Liu Z.W."/>
            <person name="Du Z.J."/>
        </authorList>
    </citation>
    <scope>NUCLEOTIDE SEQUENCE [LARGE SCALE GENOMIC DNA]</scope>
    <source>
        <strain evidence="3 4">F7233</strain>
    </source>
</reference>
<accession>A0A839AE17</accession>
<dbReference type="PANTHER" id="PTHR38731:SF3">
    <property type="entry name" value="BLL6125 PROTEIN"/>
    <property type="match status" value="1"/>
</dbReference>
<organism evidence="3 4">
    <name type="scientific">Stappia albiluteola</name>
    <dbReference type="NCBI Taxonomy" id="2758565"/>
    <lineage>
        <taxon>Bacteria</taxon>
        <taxon>Pseudomonadati</taxon>
        <taxon>Pseudomonadota</taxon>
        <taxon>Alphaproteobacteria</taxon>
        <taxon>Hyphomicrobiales</taxon>
        <taxon>Stappiaceae</taxon>
        <taxon>Stappia</taxon>
    </lineage>
</organism>
<protein>
    <submittedName>
        <fullName evidence="3">FecR domain-containing protein</fullName>
    </submittedName>
</protein>
<dbReference type="InterPro" id="IPR006860">
    <property type="entry name" value="FecR"/>
</dbReference>
<feature type="compositionally biased region" description="Gly residues" evidence="1">
    <location>
        <begin position="260"/>
        <end position="292"/>
    </location>
</feature>
<proteinExistence type="predicted"/>
<keyword evidence="4" id="KW-1185">Reference proteome</keyword>
<evidence type="ECO:0000256" key="1">
    <source>
        <dbReference type="SAM" id="MobiDB-lite"/>
    </source>
</evidence>
<feature type="compositionally biased region" description="Gly residues" evidence="1">
    <location>
        <begin position="235"/>
        <end position="250"/>
    </location>
</feature>
<dbReference type="Pfam" id="PF04773">
    <property type="entry name" value="FecR"/>
    <property type="match status" value="1"/>
</dbReference>
<dbReference type="EMBL" id="JACFXV010000043">
    <property type="protein sequence ID" value="MBA5776849.1"/>
    <property type="molecule type" value="Genomic_DNA"/>
</dbReference>
<feature type="region of interest" description="Disordered" evidence="1">
    <location>
        <begin position="170"/>
        <end position="192"/>
    </location>
</feature>
<evidence type="ECO:0000259" key="2">
    <source>
        <dbReference type="Pfam" id="PF04773"/>
    </source>
</evidence>
<sequence length="292" mass="29150">MKYCVKQITTATRLLAGLFLVFAFLGPATAEGERWEIRKASGQVYLVSPEVPAFRARAGMYLEPGFTIATRQNGRALIARGESSILVGPDTAFALSAYQSSDRATTLLQRSGRIEIEVEKRTVPHFKVETPYLAAVVKGTRFTVTVGKDAAAVDVSRGLVEVSDFASGDTADVKAGQKASSKPGLNPGLSVSGIGTVERVRKAPPQAPSFLSGKVSPAAAAAASSAAGRSAGGLASAGGTGQGGTHGNAGGKSAEAGNNSSGGNGGKGGGSESASGKGGGNGGGNGGGHGRN</sequence>
<dbReference type="AlphaFoldDB" id="A0A839AE17"/>
<gene>
    <name evidence="3" type="ORF">H2509_06870</name>
</gene>
<dbReference type="Proteomes" id="UP000541109">
    <property type="component" value="Unassembled WGS sequence"/>
</dbReference>
<dbReference type="PANTHER" id="PTHR38731">
    <property type="entry name" value="LIPL45-RELATED LIPOPROTEIN-RELATED"/>
    <property type="match status" value="1"/>
</dbReference>
<dbReference type="Gene3D" id="2.60.120.1440">
    <property type="match status" value="1"/>
</dbReference>
<evidence type="ECO:0000313" key="3">
    <source>
        <dbReference type="EMBL" id="MBA5776849.1"/>
    </source>
</evidence>